<name>A0A376FEV4_ENTAS</name>
<gene>
    <name evidence="2" type="ORF">NCTC12123_03299</name>
</gene>
<dbReference type="Proteomes" id="UP000255163">
    <property type="component" value="Unassembled WGS sequence"/>
</dbReference>
<keyword evidence="1" id="KW-0472">Membrane</keyword>
<evidence type="ECO:0000313" key="3">
    <source>
        <dbReference type="Proteomes" id="UP000255163"/>
    </source>
</evidence>
<keyword evidence="1" id="KW-0812">Transmembrane</keyword>
<protein>
    <submittedName>
        <fullName evidence="2">Eha</fullName>
    </submittedName>
</protein>
<evidence type="ECO:0000313" key="2">
    <source>
        <dbReference type="EMBL" id="STD22465.1"/>
    </source>
</evidence>
<accession>A0A376FEV4</accession>
<feature type="transmembrane region" description="Helical" evidence="1">
    <location>
        <begin position="63"/>
        <end position="81"/>
    </location>
</feature>
<evidence type="ECO:0000256" key="1">
    <source>
        <dbReference type="SAM" id="Phobius"/>
    </source>
</evidence>
<sequence length="96" mass="10299">MRSSSRCEVVELLPLDNSLEEFLAFKLQRAGKQLADIMDASAVEAIRARLSNLGSNRKSMVSLLYPLAVSNLVIAAMNLAAEIGVPQVNADVVKGV</sequence>
<reference evidence="2 3" key="1">
    <citation type="submission" date="2018-06" db="EMBL/GenBank/DDBJ databases">
        <authorList>
            <consortium name="Pathogen Informatics"/>
            <person name="Doyle S."/>
        </authorList>
    </citation>
    <scope>NUCLEOTIDE SEQUENCE [LARGE SCALE GENOMIC DNA]</scope>
    <source>
        <strain evidence="2 3">NCTC12123</strain>
    </source>
</reference>
<proteinExistence type="predicted"/>
<dbReference type="EMBL" id="UFYI01000007">
    <property type="protein sequence ID" value="STD22465.1"/>
    <property type="molecule type" value="Genomic_DNA"/>
</dbReference>
<dbReference type="AlphaFoldDB" id="A0A376FEV4"/>
<keyword evidence="1" id="KW-1133">Transmembrane helix</keyword>
<organism evidence="2 3">
    <name type="scientific">Enterobacter asburiae</name>
    <dbReference type="NCBI Taxonomy" id="61645"/>
    <lineage>
        <taxon>Bacteria</taxon>
        <taxon>Pseudomonadati</taxon>
        <taxon>Pseudomonadota</taxon>
        <taxon>Gammaproteobacteria</taxon>
        <taxon>Enterobacterales</taxon>
        <taxon>Enterobacteriaceae</taxon>
        <taxon>Enterobacter</taxon>
        <taxon>Enterobacter cloacae complex</taxon>
    </lineage>
</organism>